<feature type="transmembrane region" description="Helical" evidence="1">
    <location>
        <begin position="72"/>
        <end position="92"/>
    </location>
</feature>
<dbReference type="GO" id="GO:0005886">
    <property type="term" value="C:plasma membrane"/>
    <property type="evidence" value="ECO:0007669"/>
    <property type="project" value="TreeGrafter"/>
</dbReference>
<protein>
    <submittedName>
        <fullName evidence="2">HdeD family acid-resistance protein</fullName>
    </submittedName>
</protein>
<accession>A0A069JKH8</accession>
<dbReference type="Proteomes" id="UP001217325">
    <property type="component" value="Unassembled WGS sequence"/>
</dbReference>
<keyword evidence="1" id="KW-0472">Membrane</keyword>
<feature type="transmembrane region" description="Helical" evidence="1">
    <location>
        <begin position="98"/>
        <end position="120"/>
    </location>
</feature>
<dbReference type="EMBL" id="NOVD01000001">
    <property type="protein sequence ID" value="PCK29158.1"/>
    <property type="molecule type" value="Genomic_DNA"/>
</dbReference>
<evidence type="ECO:0000313" key="4">
    <source>
        <dbReference type="Proteomes" id="UP000230886"/>
    </source>
</evidence>
<dbReference type="PANTHER" id="PTHR34989">
    <property type="entry name" value="PROTEIN HDED"/>
    <property type="match status" value="1"/>
</dbReference>
<name>A0A069JKH8_RHOSG</name>
<feature type="transmembrane region" description="Helical" evidence="1">
    <location>
        <begin position="158"/>
        <end position="178"/>
    </location>
</feature>
<organism evidence="3 4">
    <name type="scientific">Rhodococcus qingshengii</name>
    <dbReference type="NCBI Taxonomy" id="334542"/>
    <lineage>
        <taxon>Bacteria</taxon>
        <taxon>Bacillati</taxon>
        <taxon>Actinomycetota</taxon>
        <taxon>Actinomycetes</taxon>
        <taxon>Mycobacteriales</taxon>
        <taxon>Nocardiaceae</taxon>
        <taxon>Rhodococcus</taxon>
        <taxon>Rhodococcus erythropolis group</taxon>
    </lineage>
</organism>
<dbReference type="InterPro" id="IPR005325">
    <property type="entry name" value="DUF308_memb"/>
</dbReference>
<dbReference type="RefSeq" id="WP_003944155.1">
    <property type="nucleotide sequence ID" value="NZ_AP026691.1"/>
</dbReference>
<keyword evidence="1" id="KW-0812">Transmembrane</keyword>
<evidence type="ECO:0000256" key="1">
    <source>
        <dbReference type="SAM" id="Phobius"/>
    </source>
</evidence>
<reference evidence="2" key="2">
    <citation type="submission" date="2023-02" db="EMBL/GenBank/DDBJ databases">
        <title>A novel hydrolase synthesized by Rhodococcus erythropolis HQ is responsible for the detoxification of Zearalenone.</title>
        <authorList>
            <person name="Hu J."/>
            <person name="Xu J."/>
        </authorList>
    </citation>
    <scope>NUCLEOTIDE SEQUENCE</scope>
    <source>
        <strain evidence="2">HQ</strain>
    </source>
</reference>
<proteinExistence type="predicted"/>
<keyword evidence="1" id="KW-1133">Transmembrane helix</keyword>
<feature type="transmembrane region" description="Helical" evidence="1">
    <location>
        <begin position="14"/>
        <end position="35"/>
    </location>
</feature>
<feature type="transmembrane region" description="Helical" evidence="1">
    <location>
        <begin position="132"/>
        <end position="152"/>
    </location>
</feature>
<comment type="caution">
    <text evidence="3">The sequence shown here is derived from an EMBL/GenBank/DDBJ whole genome shotgun (WGS) entry which is preliminary data.</text>
</comment>
<dbReference type="EMBL" id="JARDXE010000011">
    <property type="protein sequence ID" value="MDE8646996.1"/>
    <property type="molecule type" value="Genomic_DNA"/>
</dbReference>
<evidence type="ECO:0000313" key="2">
    <source>
        <dbReference type="EMBL" id="MDE8646996.1"/>
    </source>
</evidence>
<gene>
    <name evidence="3" type="ORF">CHR55_01885</name>
    <name evidence="2" type="ORF">PXH69_18680</name>
</gene>
<accession>A0A1C4F689</accession>
<dbReference type="PANTHER" id="PTHR34989:SF1">
    <property type="entry name" value="PROTEIN HDED"/>
    <property type="match status" value="1"/>
</dbReference>
<evidence type="ECO:0000313" key="3">
    <source>
        <dbReference type="EMBL" id="PCK29158.1"/>
    </source>
</evidence>
<sequence length="190" mass="20792">MVTQNPFVQYGKEIWWMILIRGIFGVIFGIIALVWPGITVVALVFLFGIYSIADGLITIVRAIRDREHLSSWGWWVFTGVVSVGAGIVALVWPGITALVLLYIIAFYAIMFGIFGIVGAFKMKALPGSSWGWLLAASVLAVIFGIILLIAPGEGIISLIWLLGWYAILFGLFMIVGAFQIRSRAKEAGVL</sequence>
<dbReference type="InterPro" id="IPR052712">
    <property type="entry name" value="Acid_resist_chaperone_HdeD"/>
</dbReference>
<dbReference type="Proteomes" id="UP000230886">
    <property type="component" value="Unassembled WGS sequence"/>
</dbReference>
<dbReference type="AlphaFoldDB" id="A0A069JKH8"/>
<reference evidence="3 4" key="1">
    <citation type="submission" date="2017-07" db="EMBL/GenBank/DDBJ databases">
        <title>Draft sequence of Rhodococcus enclensis 23b-28.</title>
        <authorList>
            <person name="Besaury L."/>
            <person name="Sancelme M."/>
            <person name="Amato P."/>
            <person name="Lallement A."/>
            <person name="Delort A.-M."/>
        </authorList>
    </citation>
    <scope>NUCLEOTIDE SEQUENCE [LARGE SCALE GENOMIC DNA]</scope>
    <source>
        <strain evidence="3 4">23b-28</strain>
    </source>
</reference>
<dbReference type="Pfam" id="PF03729">
    <property type="entry name" value="DUF308"/>
    <property type="match status" value="2"/>
</dbReference>
<feature type="transmembrane region" description="Helical" evidence="1">
    <location>
        <begin position="41"/>
        <end position="60"/>
    </location>
</feature>